<feature type="transmembrane region" description="Helical" evidence="1">
    <location>
        <begin position="202"/>
        <end position="226"/>
    </location>
</feature>
<keyword evidence="1" id="KW-1133">Transmembrane helix</keyword>
<feature type="transmembrane region" description="Helical" evidence="1">
    <location>
        <begin position="155"/>
        <end position="173"/>
    </location>
</feature>
<keyword evidence="1" id="KW-0812">Transmembrane</keyword>
<dbReference type="Proteomes" id="UP000193990">
    <property type="component" value="Unassembled WGS sequence"/>
</dbReference>
<keyword evidence="1" id="KW-0472">Membrane</keyword>
<evidence type="ECO:0000256" key="1">
    <source>
        <dbReference type="SAM" id="Phobius"/>
    </source>
</evidence>
<feature type="transmembrane region" description="Helical" evidence="1">
    <location>
        <begin position="232"/>
        <end position="251"/>
    </location>
</feature>
<feature type="transmembrane region" description="Helical" evidence="1">
    <location>
        <begin position="128"/>
        <end position="148"/>
    </location>
</feature>
<evidence type="ECO:0000313" key="2">
    <source>
        <dbReference type="EMBL" id="ORV00557.1"/>
    </source>
</evidence>
<organism evidence="2 3">
    <name type="scientific">Mycobacterium bohemicum</name>
    <dbReference type="NCBI Taxonomy" id="56425"/>
    <lineage>
        <taxon>Bacteria</taxon>
        <taxon>Bacillati</taxon>
        <taxon>Actinomycetota</taxon>
        <taxon>Actinomycetes</taxon>
        <taxon>Mycobacteriales</taxon>
        <taxon>Mycobacteriaceae</taxon>
        <taxon>Mycobacterium</taxon>
    </lineage>
</organism>
<feature type="transmembrane region" description="Helical" evidence="1">
    <location>
        <begin position="432"/>
        <end position="456"/>
    </location>
</feature>
<feature type="transmembrane region" description="Helical" evidence="1">
    <location>
        <begin position="391"/>
        <end position="412"/>
    </location>
</feature>
<dbReference type="STRING" id="56425.AWB93_08445"/>
<evidence type="ECO:0000313" key="3">
    <source>
        <dbReference type="Proteomes" id="UP000193990"/>
    </source>
</evidence>
<feature type="transmembrane region" description="Helical" evidence="1">
    <location>
        <begin position="314"/>
        <end position="331"/>
    </location>
</feature>
<proteinExistence type="predicted"/>
<accession>A0A1X1R6Q8</accession>
<name>A0A1X1R6Q8_MYCBE</name>
<feature type="transmembrane region" description="Helical" evidence="1">
    <location>
        <begin position="179"/>
        <end position="195"/>
    </location>
</feature>
<protein>
    <recommendedName>
        <fullName evidence="4">DUF2029 domain-containing protein</fullName>
    </recommendedName>
</protein>
<sequence length="491" mass="52264">MSKYPGRYRAVREQLVAISRMSPRTLLLATVLALSAAAAGVGFVLAQYYSVDVLSSMVYIPDDCWVDWGIKAGRHCFSDYAWQMSAAMQPNPWNFGPAHWPPNPYPAAAMVPHFVFGLLGTLLGSPRFGLLAYLVALTVAVLTPAIWAARGARGLERIVVFLACGALAMPAWFAVDRGNSVGFVVPIALVFLIALRRERWGLVALMVVLAALVKPQFAALAFALFAARQWRLGGAAVGGVALSNLAAYLFWPRDFPGTIMQSLHNASGYGVFSERVAYGNVSFAKGVLLLPDAIKAQTVGGRIPDGFLAGPRNYIGYAVLIIVVLAVLLLGRRISPVMVGILLLPAASLWPAVTFRYYLVFALPIAALVARDPNGPPGTGIFDSLRERRRAVGLCVSLATALSIAYIVAPGAPIPILAPIHPGTFDSARTVTVSATTVMLTPILWLIVCAVILVSYARRPDTGAQAEDPPTGAPAEKPALGAEAMATNAFQ</sequence>
<gene>
    <name evidence="2" type="ORF">AWB93_08445</name>
</gene>
<evidence type="ECO:0008006" key="4">
    <source>
        <dbReference type="Google" id="ProtNLM"/>
    </source>
</evidence>
<reference evidence="2 3" key="1">
    <citation type="submission" date="2016-01" db="EMBL/GenBank/DDBJ databases">
        <title>The new phylogeny of the genus Mycobacterium.</title>
        <authorList>
            <person name="Tarcisio F."/>
            <person name="Conor M."/>
            <person name="Antonella G."/>
            <person name="Elisabetta G."/>
            <person name="Giulia F.S."/>
            <person name="Sara T."/>
            <person name="Anna F."/>
            <person name="Clotilde B."/>
            <person name="Roberto B."/>
            <person name="Veronica D.S."/>
            <person name="Fabio R."/>
            <person name="Monica P."/>
            <person name="Olivier J."/>
            <person name="Enrico T."/>
            <person name="Nicola S."/>
        </authorList>
    </citation>
    <scope>NUCLEOTIDE SEQUENCE [LARGE SCALE GENOMIC DNA]</scope>
    <source>
        <strain evidence="2 3">DSM 44277</strain>
    </source>
</reference>
<dbReference type="AlphaFoldDB" id="A0A1X1R6Q8"/>
<feature type="transmembrane region" description="Helical" evidence="1">
    <location>
        <begin position="337"/>
        <end position="370"/>
    </location>
</feature>
<dbReference type="EMBL" id="LQOK01000024">
    <property type="protein sequence ID" value="ORV00557.1"/>
    <property type="molecule type" value="Genomic_DNA"/>
</dbReference>
<keyword evidence="3" id="KW-1185">Reference proteome</keyword>
<comment type="caution">
    <text evidence="2">The sequence shown here is derived from an EMBL/GenBank/DDBJ whole genome shotgun (WGS) entry which is preliminary data.</text>
</comment>